<name>A0A143BH03_9BACT</name>
<dbReference type="PROSITE" id="PS51257">
    <property type="entry name" value="PROKAR_LIPOPROTEIN"/>
    <property type="match status" value="1"/>
</dbReference>
<dbReference type="AlphaFoldDB" id="A0A143BH03"/>
<evidence type="ECO:0000256" key="1">
    <source>
        <dbReference type="SAM" id="SignalP"/>
    </source>
</evidence>
<dbReference type="STRING" id="1379270.GEMMAAP_04560"/>
<feature type="chain" id="PRO_5007506829" evidence="1">
    <location>
        <begin position="22"/>
        <end position="1267"/>
    </location>
</feature>
<dbReference type="OrthoDB" id="9126436at2"/>
<reference evidence="2 3" key="2">
    <citation type="journal article" date="2016" name="Environ. Microbiol. Rep.">
        <title>Metagenomic evidence for the presence of phototrophic Gemmatimonadetes bacteria in diverse environments.</title>
        <authorList>
            <person name="Zeng Y."/>
            <person name="Baumbach J."/>
            <person name="Barbosa E.G."/>
            <person name="Azevedo V."/>
            <person name="Zhang C."/>
            <person name="Koblizek M."/>
        </authorList>
    </citation>
    <scope>NUCLEOTIDE SEQUENCE [LARGE SCALE GENOMIC DNA]</scope>
    <source>
        <strain evidence="2 3">AP64</strain>
    </source>
</reference>
<evidence type="ECO:0000313" key="3">
    <source>
        <dbReference type="Proteomes" id="UP000076404"/>
    </source>
</evidence>
<dbReference type="RefSeq" id="WP_026850050.1">
    <property type="nucleotide sequence ID" value="NZ_CP011454.1"/>
</dbReference>
<accession>A0A143BH03</accession>
<gene>
    <name evidence="2" type="ORF">GEMMAAP_04560</name>
</gene>
<dbReference type="eggNOG" id="COG1345">
    <property type="taxonomic scope" value="Bacteria"/>
</dbReference>
<evidence type="ECO:0000313" key="2">
    <source>
        <dbReference type="EMBL" id="AMW04309.1"/>
    </source>
</evidence>
<sequence length="1267" mass="129068">MTNAVRQRFAAAFLLFTAACGGGGDSPTTPAPPIAPAPVPPGIVSVASSGLPEGVNADIQLSGPLPGALFTRTAQNGTNWGDVPAGRYTVTVRPVRTALGVFAVSPASYEISVPSGAPVAVSAAYRAVPSAFAIVTSGLPAGVDAAISVTPPGGSATTVPQSTTLSGTAPTGVPTAVESWSLTAQPVTSDGARFAPSRTAFDTTVSFGDTARVAVAYTVATGSIAVAVTGLPAGLNGNVRVIGPDTTSRSVSSTTTITGLEPGRYRVVSNAVSQGGITYRPATDTLTLDVVASLTASPAPVVYAAQVGRLVLAASGLPQGASPSFRVVGGGIDRNFTSGGTVDSLPVGSYTVSALAVLDSTDRYAATPSSQQVTIATNASTSATFGYALASGAFTLTVNGLPTGLAGDVRVTGPNTFARTISATQTLRGLEPGRYTLSPRVVRNSAEAYGVQSGLTQGVATIDVSAGATPSAAALTYVLVPTVVDVPVTGLPSGTSAAIVLTDPSNATSNVTASYRAVPAQTGRWRLAASSVTTGFGVYAPSPSSYDETVLAGDTLWFGVQYTITTGSLAVTIGGLPNGSSGNVTVTGPGGYSRALTATTTITGLTPGSYTVAAANVSTGSGTYQPTSASQTVQVSASVVAAGATVTYILPGGAIAIAASGVPGGTTPVFTLTGPGGITRTQNGVGTVTALAVGAWSVAAANVSASGTTYSPTPTSAAVTVSANVTSNTSFAYAAVPAGTNYTISNVYLTQAIQKLDNSVALVANRTALLRVFVTASASNTARPDVRVRVYDGATLLSTNTITAPETSVRTSIAEGTLGSTWNVSIPGANIRTNTRILVDLDPTLAVPDNDRADNVWPSNGSPQLITVRTAPTFTVRFVPIIVGTDTGRVSESNKESFLTTTRRVWPISTVVSDVRAPFTSSATAIQSNDGNGNWLTALSEMNTLRATDGAPSSTYYYGVVRTSYSSGIAGYGYVPGRAAVGWDRLPSGDGVAAHEWGHNFSRSHAPCGTSGDANYPYAGGVIGNHGWNPSTNTLVAPTATDLMGYCGNTWISDYNWTAVMNYRQTAGSLVASANVKGDGLLVWGRVVDGDIRLEPAFRVTAPATPAARLATHRVELLDDNGASLLQLPIEASTVDHVQPGHEERQFAVVVPWSATLEQRLSQLRVSDLRVPLRTTSRRSTVAVPQAFGKDADPRAAQLADPAAALERAPRQVKVAWRNSSYAMAMVRDANTGEVMGFVRQNGAAVATGGRPVEVVFSDGVRSTVKR</sequence>
<dbReference type="KEGG" id="gph:GEMMAAP_04560"/>
<dbReference type="Proteomes" id="UP000076404">
    <property type="component" value="Chromosome"/>
</dbReference>
<dbReference type="EMBL" id="CP011454">
    <property type="protein sequence ID" value="AMW04309.1"/>
    <property type="molecule type" value="Genomic_DNA"/>
</dbReference>
<keyword evidence="1" id="KW-0732">Signal</keyword>
<proteinExistence type="predicted"/>
<dbReference type="SUPFAM" id="SSF55486">
    <property type="entry name" value="Metalloproteases ('zincins'), catalytic domain"/>
    <property type="match status" value="1"/>
</dbReference>
<reference evidence="2 3" key="1">
    <citation type="journal article" date="2014" name="Proc. Natl. Acad. Sci. U.S.A.">
        <title>Functional type 2 photosynthetic reaction centers found in the rare bacterial phylum Gemmatimonadetes.</title>
        <authorList>
            <person name="Zeng Y."/>
            <person name="Feng F."/>
            <person name="Medova H."/>
            <person name="Dean J."/>
            <person name="Koblizek M."/>
        </authorList>
    </citation>
    <scope>NUCLEOTIDE SEQUENCE [LARGE SCALE GENOMIC DNA]</scope>
    <source>
        <strain evidence="2 3">AP64</strain>
    </source>
</reference>
<feature type="signal peptide" evidence="1">
    <location>
        <begin position="1"/>
        <end position="21"/>
    </location>
</feature>
<protein>
    <submittedName>
        <fullName evidence="2">Uncharacterized protein</fullName>
    </submittedName>
</protein>
<organism evidence="2 3">
    <name type="scientific">Gemmatimonas phototrophica</name>
    <dbReference type="NCBI Taxonomy" id="1379270"/>
    <lineage>
        <taxon>Bacteria</taxon>
        <taxon>Pseudomonadati</taxon>
        <taxon>Gemmatimonadota</taxon>
        <taxon>Gemmatimonadia</taxon>
        <taxon>Gemmatimonadales</taxon>
        <taxon>Gemmatimonadaceae</taxon>
        <taxon>Gemmatimonas</taxon>
    </lineage>
</organism>
<dbReference type="eggNOG" id="COG1572">
    <property type="taxonomic scope" value="Bacteria"/>
</dbReference>
<keyword evidence="3" id="KW-1185">Reference proteome</keyword>